<feature type="transmembrane region" description="Helical" evidence="9">
    <location>
        <begin position="382"/>
        <end position="403"/>
    </location>
</feature>
<keyword evidence="3 9" id="KW-0812">Transmembrane</keyword>
<comment type="caution">
    <text evidence="13">The sequence shown here is derived from an EMBL/GenBank/DDBJ whole genome shotgun (WGS) entry which is preliminary data.</text>
</comment>
<feature type="signal peptide" evidence="10">
    <location>
        <begin position="1"/>
        <end position="23"/>
    </location>
</feature>
<evidence type="ECO:0000256" key="3">
    <source>
        <dbReference type="ARBA" id="ARBA00022692"/>
    </source>
</evidence>
<sequence>MSRLLQFISSILLSLLLSHKTCGISFNTNGCGTSKGCFRSPETCTTSENCDFLITYAATNSGTVEFELSGIEDWIAVGFSDNQLMAETDILMCVSVDSLDGHYYADSQQTPLRTDSTPSSAVNISAREFVDNRMKCRVSRVINPGLTNFKDLNEPTVSPCSLWTTGLVVVVELANILSDGILMTLAWTLFAFVGLFTARYMRQVWQPTKIWGKDAWFTVHRVLMTTTVLLTVTGTILIFVKVKGWSSGAGAHPICGMIAIVLAVIQPIMAALRPSPNAPKRGIFNWSHRIVGTVALVMAVVSIYLGLNQNQIGLGKQGLYAVIAFYIGEFLVFVFEFYLILSKRNKEKRTMTGDIPMQSSGVETQQQQQPDMSPQEAMIRTMMFVFVILVGFSVSLTIIILLVSKD</sequence>
<dbReference type="PANTHER" id="PTHR23130:SF171">
    <property type="entry name" value="OS01G0895300 PROTEIN"/>
    <property type="match status" value="1"/>
</dbReference>
<name>A0AAD9R480_ACRCE</name>
<feature type="transmembrane region" description="Helical" evidence="9">
    <location>
        <begin position="181"/>
        <end position="201"/>
    </location>
</feature>
<feature type="transmembrane region" description="Helical" evidence="9">
    <location>
        <begin position="251"/>
        <end position="269"/>
    </location>
</feature>
<dbReference type="Pfam" id="PF03188">
    <property type="entry name" value="Cytochrom_B561"/>
    <property type="match status" value="1"/>
</dbReference>
<dbReference type="PROSITE" id="PS50939">
    <property type="entry name" value="CYTOCHROME_B561"/>
    <property type="match status" value="1"/>
</dbReference>
<dbReference type="GO" id="GO:0016020">
    <property type="term" value="C:membrane"/>
    <property type="evidence" value="ECO:0007669"/>
    <property type="project" value="UniProtKB-SubCell"/>
</dbReference>
<keyword evidence="2" id="KW-0813">Transport</keyword>
<dbReference type="PANTHER" id="PTHR23130">
    <property type="entry name" value="CYTOCHROME B561 AND DOMON DOMAIN-CONTAINING PROTEIN"/>
    <property type="match status" value="1"/>
</dbReference>
<feature type="chain" id="PRO_5041913765" evidence="10">
    <location>
        <begin position="24"/>
        <end position="406"/>
    </location>
</feature>
<feature type="transmembrane region" description="Helical" evidence="9">
    <location>
        <begin position="319"/>
        <end position="341"/>
    </location>
</feature>
<organism evidence="13 14">
    <name type="scientific">Acropora cervicornis</name>
    <name type="common">Staghorn coral</name>
    <dbReference type="NCBI Taxonomy" id="6130"/>
    <lineage>
        <taxon>Eukaryota</taxon>
        <taxon>Metazoa</taxon>
        <taxon>Cnidaria</taxon>
        <taxon>Anthozoa</taxon>
        <taxon>Hexacorallia</taxon>
        <taxon>Scleractinia</taxon>
        <taxon>Astrocoeniina</taxon>
        <taxon>Acroporidae</taxon>
        <taxon>Acropora</taxon>
    </lineage>
</organism>
<proteinExistence type="predicted"/>
<evidence type="ECO:0000256" key="10">
    <source>
        <dbReference type="SAM" id="SignalP"/>
    </source>
</evidence>
<reference evidence="13" key="1">
    <citation type="journal article" date="2023" name="G3 (Bethesda)">
        <title>Whole genome assembly and annotation of the endangered Caribbean coral Acropora cervicornis.</title>
        <authorList>
            <person name="Selwyn J.D."/>
            <person name="Vollmer S.V."/>
        </authorList>
    </citation>
    <scope>NUCLEOTIDE SEQUENCE</scope>
    <source>
        <strain evidence="13">K2</strain>
    </source>
</reference>
<evidence type="ECO:0000259" key="12">
    <source>
        <dbReference type="PROSITE" id="PS50939"/>
    </source>
</evidence>
<evidence type="ECO:0000256" key="5">
    <source>
        <dbReference type="ARBA" id="ARBA00022982"/>
    </source>
</evidence>
<evidence type="ECO:0000256" key="4">
    <source>
        <dbReference type="ARBA" id="ARBA00022729"/>
    </source>
</evidence>
<dbReference type="InterPro" id="IPR020901">
    <property type="entry name" value="Prtase_inh_Kunz-CS"/>
</dbReference>
<feature type="transmembrane region" description="Helical" evidence="9">
    <location>
        <begin position="290"/>
        <end position="307"/>
    </location>
</feature>
<evidence type="ECO:0000313" key="13">
    <source>
        <dbReference type="EMBL" id="KAK2572857.1"/>
    </source>
</evidence>
<feature type="domain" description="Cytochrome b561" evidence="12">
    <location>
        <begin position="148"/>
        <end position="343"/>
    </location>
</feature>
<gene>
    <name evidence="13" type="ORF">P5673_001857</name>
</gene>
<evidence type="ECO:0000256" key="8">
    <source>
        <dbReference type="SAM" id="MobiDB-lite"/>
    </source>
</evidence>
<evidence type="ECO:0000259" key="11">
    <source>
        <dbReference type="PROSITE" id="PS50836"/>
    </source>
</evidence>
<protein>
    <submittedName>
        <fullName evidence="13">Ferric-chelate reductase 1</fullName>
    </submittedName>
</protein>
<dbReference type="InterPro" id="IPR005018">
    <property type="entry name" value="DOMON_domain"/>
</dbReference>
<dbReference type="PROSITE" id="PS00280">
    <property type="entry name" value="BPTI_KUNITZ_1"/>
    <property type="match status" value="1"/>
</dbReference>
<keyword evidence="4 10" id="KW-0732">Signal</keyword>
<feature type="domain" description="DOMON" evidence="11">
    <location>
        <begin position="50"/>
        <end position="166"/>
    </location>
</feature>
<evidence type="ECO:0000256" key="1">
    <source>
        <dbReference type="ARBA" id="ARBA00004370"/>
    </source>
</evidence>
<accession>A0AAD9R480</accession>
<comment type="subcellular location">
    <subcellularLocation>
        <location evidence="1">Membrane</location>
    </subcellularLocation>
</comment>
<keyword evidence="7 9" id="KW-0472">Membrane</keyword>
<keyword evidence="6 9" id="KW-1133">Transmembrane helix</keyword>
<evidence type="ECO:0000256" key="6">
    <source>
        <dbReference type="ARBA" id="ARBA00022989"/>
    </source>
</evidence>
<dbReference type="SMART" id="SM00665">
    <property type="entry name" value="B561"/>
    <property type="match status" value="1"/>
</dbReference>
<dbReference type="Pfam" id="PF03351">
    <property type="entry name" value="DOMON"/>
    <property type="match status" value="1"/>
</dbReference>
<dbReference type="CDD" id="cd08760">
    <property type="entry name" value="Cyt_b561_FRRS1_like"/>
    <property type="match status" value="1"/>
</dbReference>
<dbReference type="AlphaFoldDB" id="A0AAD9R480"/>
<evidence type="ECO:0000256" key="9">
    <source>
        <dbReference type="SAM" id="Phobius"/>
    </source>
</evidence>
<evidence type="ECO:0000256" key="7">
    <source>
        <dbReference type="ARBA" id="ARBA00023136"/>
    </source>
</evidence>
<dbReference type="PROSITE" id="PS50836">
    <property type="entry name" value="DOMON"/>
    <property type="match status" value="1"/>
</dbReference>
<reference evidence="13" key="2">
    <citation type="journal article" date="2023" name="Science">
        <title>Genomic signatures of disease resistance in endangered staghorn corals.</title>
        <authorList>
            <person name="Vollmer S.V."/>
            <person name="Selwyn J.D."/>
            <person name="Despard B.A."/>
            <person name="Roesel C.L."/>
        </authorList>
    </citation>
    <scope>NUCLEOTIDE SEQUENCE</scope>
    <source>
        <strain evidence="13">K2</strain>
    </source>
</reference>
<dbReference type="Gene3D" id="1.20.120.1770">
    <property type="match status" value="1"/>
</dbReference>
<keyword evidence="5" id="KW-0249">Electron transport</keyword>
<feature type="transmembrane region" description="Helical" evidence="9">
    <location>
        <begin position="222"/>
        <end position="239"/>
    </location>
</feature>
<evidence type="ECO:0000256" key="2">
    <source>
        <dbReference type="ARBA" id="ARBA00022448"/>
    </source>
</evidence>
<keyword evidence="14" id="KW-1185">Reference proteome</keyword>
<evidence type="ECO:0000313" key="14">
    <source>
        <dbReference type="Proteomes" id="UP001249851"/>
    </source>
</evidence>
<feature type="region of interest" description="Disordered" evidence="8">
    <location>
        <begin position="352"/>
        <end position="371"/>
    </location>
</feature>
<dbReference type="Proteomes" id="UP001249851">
    <property type="component" value="Unassembled WGS sequence"/>
</dbReference>
<dbReference type="EMBL" id="JARQWQ010000003">
    <property type="protein sequence ID" value="KAK2572857.1"/>
    <property type="molecule type" value="Genomic_DNA"/>
</dbReference>
<dbReference type="InterPro" id="IPR006593">
    <property type="entry name" value="Cyt_b561/ferric_Rdtase_TM"/>
</dbReference>